<protein>
    <recommendedName>
        <fullName evidence="3">NADP-dependent oxidoreductase domain-containing protein</fullName>
    </recommendedName>
</protein>
<proteinExistence type="predicted"/>
<dbReference type="EMBL" id="JBHUEY010000001">
    <property type="protein sequence ID" value="MFD1782115.1"/>
    <property type="molecule type" value="Genomic_DNA"/>
</dbReference>
<evidence type="ECO:0000313" key="2">
    <source>
        <dbReference type="Proteomes" id="UP001597237"/>
    </source>
</evidence>
<dbReference type="SUPFAM" id="SSF51430">
    <property type="entry name" value="NAD(P)-linked oxidoreductase"/>
    <property type="match status" value="1"/>
</dbReference>
<dbReference type="Gene3D" id="3.20.20.100">
    <property type="entry name" value="NADP-dependent oxidoreductase domain"/>
    <property type="match status" value="1"/>
</dbReference>
<dbReference type="RefSeq" id="WP_377281057.1">
    <property type="nucleotide sequence ID" value="NZ_JBHRSI010000003.1"/>
</dbReference>
<keyword evidence="2" id="KW-1185">Reference proteome</keyword>
<name>A0ABW4MW43_9CAUL</name>
<accession>A0ABW4MW43</accession>
<organism evidence="1 2">
    <name type="scientific">Phenylobacterium terrae</name>
    <dbReference type="NCBI Taxonomy" id="2665495"/>
    <lineage>
        <taxon>Bacteria</taxon>
        <taxon>Pseudomonadati</taxon>
        <taxon>Pseudomonadota</taxon>
        <taxon>Alphaproteobacteria</taxon>
        <taxon>Caulobacterales</taxon>
        <taxon>Caulobacteraceae</taxon>
        <taxon>Phenylobacterium</taxon>
    </lineage>
</organism>
<evidence type="ECO:0000313" key="1">
    <source>
        <dbReference type="EMBL" id="MFD1782115.1"/>
    </source>
</evidence>
<dbReference type="InterPro" id="IPR036812">
    <property type="entry name" value="NAD(P)_OxRdtase_dom_sf"/>
</dbReference>
<reference evidence="2" key="1">
    <citation type="journal article" date="2019" name="Int. J. Syst. Evol. Microbiol.">
        <title>The Global Catalogue of Microorganisms (GCM) 10K type strain sequencing project: providing services to taxonomists for standard genome sequencing and annotation.</title>
        <authorList>
            <consortium name="The Broad Institute Genomics Platform"/>
            <consortium name="The Broad Institute Genome Sequencing Center for Infectious Disease"/>
            <person name="Wu L."/>
            <person name="Ma J."/>
        </authorList>
    </citation>
    <scope>NUCLEOTIDE SEQUENCE [LARGE SCALE GENOMIC DNA]</scope>
    <source>
        <strain evidence="2">DFY28</strain>
    </source>
</reference>
<gene>
    <name evidence="1" type="ORF">ACFSC0_01820</name>
</gene>
<comment type="caution">
    <text evidence="1">The sequence shown here is derived from an EMBL/GenBank/DDBJ whole genome shotgun (WGS) entry which is preliminary data.</text>
</comment>
<dbReference type="Proteomes" id="UP001597237">
    <property type="component" value="Unassembled WGS sequence"/>
</dbReference>
<evidence type="ECO:0008006" key="3">
    <source>
        <dbReference type="Google" id="ProtNLM"/>
    </source>
</evidence>
<sequence length="298" mass="31431">MRYRPFGASGKAVSAVSLVLTETTAAPTPQAWRGVLFGAMECGINCFELVSGSETLARGVSEALQAVDRGLLFLTWRIRGEAGGGALDAGALGQTVRQALALTSARYFDLVMFDEAALQSLTPDAEALLGDLKSAGLVVHSGIRGDGPATDEAVRRGGFDALASPFSLISDGRTRRRVKDAAEADMAVIAYDAIPAELCRPVQQQQKAAGLLRRAAEPLAGVGTYNFLHDTRGWLPEELCLGYALTEPAFATVQIDTLTPAAVERLAAVAERDLPTGVVAQIEMARFGAREAAQAQRA</sequence>